<dbReference type="RefSeq" id="WP_344401099.1">
    <property type="nucleotide sequence ID" value="NZ_BAAASG010000007.1"/>
</dbReference>
<evidence type="ECO:0000313" key="1">
    <source>
        <dbReference type="EMBL" id="GAA2491788.1"/>
    </source>
</evidence>
<name>A0ABN3LWR5_STRLO</name>
<proteinExistence type="predicted"/>
<sequence length="120" mass="12843">MADVSLTRPVGTSACTPTTDWRAGTASHPFPRCGWPVRSRWGTHLVLDAEPAGCRTGEVTLVGYLSPSCGPAQLVLSDREFLSVPLWRAFTATAPTARAPTPSAMVRLVSDCLGLVFTER</sequence>
<dbReference type="Proteomes" id="UP001501777">
    <property type="component" value="Unassembled WGS sequence"/>
</dbReference>
<evidence type="ECO:0000313" key="2">
    <source>
        <dbReference type="Proteomes" id="UP001501777"/>
    </source>
</evidence>
<keyword evidence="2" id="KW-1185">Reference proteome</keyword>
<reference evidence="1 2" key="1">
    <citation type="journal article" date="2019" name="Int. J. Syst. Evol. Microbiol.">
        <title>The Global Catalogue of Microorganisms (GCM) 10K type strain sequencing project: providing services to taxonomists for standard genome sequencing and annotation.</title>
        <authorList>
            <consortium name="The Broad Institute Genomics Platform"/>
            <consortium name="The Broad Institute Genome Sequencing Center for Infectious Disease"/>
            <person name="Wu L."/>
            <person name="Ma J."/>
        </authorList>
    </citation>
    <scope>NUCLEOTIDE SEQUENCE [LARGE SCALE GENOMIC DNA]</scope>
    <source>
        <strain evidence="1 2">JCM 4395</strain>
    </source>
</reference>
<organism evidence="1 2">
    <name type="scientific">Streptomyces longisporus</name>
    <dbReference type="NCBI Taxonomy" id="1948"/>
    <lineage>
        <taxon>Bacteria</taxon>
        <taxon>Bacillati</taxon>
        <taxon>Actinomycetota</taxon>
        <taxon>Actinomycetes</taxon>
        <taxon>Kitasatosporales</taxon>
        <taxon>Streptomycetaceae</taxon>
        <taxon>Streptomyces</taxon>
    </lineage>
</organism>
<accession>A0ABN3LWR5</accession>
<protein>
    <submittedName>
        <fullName evidence="1">Uncharacterized protein</fullName>
    </submittedName>
</protein>
<dbReference type="EMBL" id="BAAASG010000007">
    <property type="protein sequence ID" value="GAA2491788.1"/>
    <property type="molecule type" value="Genomic_DNA"/>
</dbReference>
<gene>
    <name evidence="1" type="ORF">GCM10010276_34110</name>
</gene>
<comment type="caution">
    <text evidence="1">The sequence shown here is derived from an EMBL/GenBank/DDBJ whole genome shotgun (WGS) entry which is preliminary data.</text>
</comment>